<keyword evidence="2" id="KW-0489">Methyltransferase</keyword>
<keyword evidence="2" id="KW-0808">Transferase</keyword>
<dbReference type="GO" id="GO:0032259">
    <property type="term" value="P:methylation"/>
    <property type="evidence" value="ECO:0007669"/>
    <property type="project" value="UniProtKB-KW"/>
</dbReference>
<dbReference type="PANTHER" id="PTHR43591">
    <property type="entry name" value="METHYLTRANSFERASE"/>
    <property type="match status" value="1"/>
</dbReference>
<proteinExistence type="predicted"/>
<dbReference type="EC" id="2.1.1.163" evidence="2"/>
<evidence type="ECO:0000259" key="1">
    <source>
        <dbReference type="Pfam" id="PF08241"/>
    </source>
</evidence>
<dbReference type="RefSeq" id="WP_230502957.1">
    <property type="nucleotide sequence ID" value="NZ_CAKJTJ010000022.1"/>
</dbReference>
<protein>
    <submittedName>
        <fullName evidence="2">2-methoxy-6-polyprenyl-1,4-benzoquinol methylase, mitochondrial</fullName>
        <ecNumber evidence="2">2.1.1.163</ecNumber>
    </submittedName>
</protein>
<evidence type="ECO:0000313" key="3">
    <source>
        <dbReference type="Proteomes" id="UP000789833"/>
    </source>
</evidence>
<organism evidence="2 3">
    <name type="scientific">Sutcliffiella rhizosphaerae</name>
    <dbReference type="NCBI Taxonomy" id="2880967"/>
    <lineage>
        <taxon>Bacteria</taxon>
        <taxon>Bacillati</taxon>
        <taxon>Bacillota</taxon>
        <taxon>Bacilli</taxon>
        <taxon>Bacillales</taxon>
        <taxon>Bacillaceae</taxon>
        <taxon>Sutcliffiella</taxon>
    </lineage>
</organism>
<dbReference type="InterPro" id="IPR029063">
    <property type="entry name" value="SAM-dependent_MTases_sf"/>
</dbReference>
<dbReference type="GO" id="GO:0043770">
    <property type="term" value="F:demethylmenaquinone methyltransferase activity"/>
    <property type="evidence" value="ECO:0007669"/>
    <property type="project" value="UniProtKB-EC"/>
</dbReference>
<dbReference type="SUPFAM" id="SSF53335">
    <property type="entry name" value="S-adenosyl-L-methionine-dependent methyltransferases"/>
    <property type="match status" value="1"/>
</dbReference>
<reference evidence="2 3" key="1">
    <citation type="submission" date="2021-10" db="EMBL/GenBank/DDBJ databases">
        <authorList>
            <person name="Criscuolo A."/>
        </authorList>
    </citation>
    <scope>NUCLEOTIDE SEQUENCE [LARGE SCALE GENOMIC DNA]</scope>
    <source>
        <strain evidence="3">CIP 111883</strain>
    </source>
</reference>
<dbReference type="EMBL" id="CAKJTJ010000022">
    <property type="protein sequence ID" value="CAG9622464.1"/>
    <property type="molecule type" value="Genomic_DNA"/>
</dbReference>
<name>A0ABN8AB93_9BACI</name>
<comment type="caution">
    <text evidence="2">The sequence shown here is derived from an EMBL/GenBank/DDBJ whole genome shotgun (WGS) entry which is preliminary data.</text>
</comment>
<dbReference type="Gene3D" id="3.40.50.150">
    <property type="entry name" value="Vaccinia Virus protein VP39"/>
    <property type="match status" value="1"/>
</dbReference>
<feature type="domain" description="Methyltransferase type 11" evidence="1">
    <location>
        <begin position="44"/>
        <end position="137"/>
    </location>
</feature>
<dbReference type="Proteomes" id="UP000789833">
    <property type="component" value="Unassembled WGS sequence"/>
</dbReference>
<evidence type="ECO:0000313" key="2">
    <source>
        <dbReference type="EMBL" id="CAG9622464.1"/>
    </source>
</evidence>
<sequence>MKRTLYANIADKYDKNTFRTQEIKTDTELEDYIRKSTQPQYKVLDLSCGTGLYLQKQTEYFTSSSIQWFGLDASEEMLAKAKEKVGNFVSFHHGRAENLPFENETFDYIVNNYAFHHYENKEKAIDEISRVLRKGGVYKLHNIAIHDMPQWWVYHYFPTARMEDLKRFWSKELLYHELSQRGFDVNLQIQYKMLQAKIKGLINYADNRDISVLTLICEEDYQEGLAKMKYDLKANPEKKIVVDFAELVCLARKGERL</sequence>
<gene>
    <name evidence="2" type="primary">COQ5_4</name>
    <name evidence="2" type="ORF">BACCIP111883_03255</name>
</gene>
<dbReference type="Pfam" id="PF08241">
    <property type="entry name" value="Methyltransf_11"/>
    <property type="match status" value="1"/>
</dbReference>
<dbReference type="CDD" id="cd02440">
    <property type="entry name" value="AdoMet_MTases"/>
    <property type="match status" value="1"/>
</dbReference>
<dbReference type="PANTHER" id="PTHR43591:SF110">
    <property type="entry name" value="RHODANESE DOMAIN-CONTAINING PROTEIN"/>
    <property type="match status" value="1"/>
</dbReference>
<accession>A0ABN8AB93</accession>
<keyword evidence="3" id="KW-1185">Reference proteome</keyword>
<dbReference type="InterPro" id="IPR013216">
    <property type="entry name" value="Methyltransf_11"/>
</dbReference>